<dbReference type="GeneID" id="67033075"/>
<evidence type="ECO:0000259" key="11">
    <source>
        <dbReference type="Pfam" id="PF09335"/>
    </source>
</evidence>
<dbReference type="GO" id="GO:0016192">
    <property type="term" value="P:vesicle-mediated transport"/>
    <property type="evidence" value="ECO:0007669"/>
    <property type="project" value="TreeGrafter"/>
</dbReference>
<dbReference type="AlphaFoldDB" id="A0A8H8P5P3"/>
<evidence type="ECO:0000313" key="12">
    <source>
        <dbReference type="EMBL" id="QRW25720.1"/>
    </source>
</evidence>
<dbReference type="PANTHER" id="PTHR47549">
    <property type="entry name" value="GOLGI APPARATUS MEMBRANE PROTEIN TVP38-RELATED"/>
    <property type="match status" value="1"/>
</dbReference>
<evidence type="ECO:0000256" key="5">
    <source>
        <dbReference type="ARBA" id="ARBA00020673"/>
    </source>
</evidence>
<evidence type="ECO:0000256" key="1">
    <source>
        <dbReference type="ARBA" id="ARBA00002978"/>
    </source>
</evidence>
<organism evidence="12 13">
    <name type="scientific">Rhizoctonia solani</name>
    <dbReference type="NCBI Taxonomy" id="456999"/>
    <lineage>
        <taxon>Eukaryota</taxon>
        <taxon>Fungi</taxon>
        <taxon>Dikarya</taxon>
        <taxon>Basidiomycota</taxon>
        <taxon>Agaricomycotina</taxon>
        <taxon>Agaricomycetes</taxon>
        <taxon>Cantharellales</taxon>
        <taxon>Ceratobasidiaceae</taxon>
        <taxon>Rhizoctonia</taxon>
    </lineage>
</organism>
<protein>
    <recommendedName>
        <fullName evidence="4">Golgi apparatus membrane protein TVP38</fullName>
    </recommendedName>
    <alternativeName>
        <fullName evidence="5">Golgi apparatus membrane protein tvp38</fullName>
    </alternativeName>
</protein>
<evidence type="ECO:0000256" key="10">
    <source>
        <dbReference type="SAM" id="Phobius"/>
    </source>
</evidence>
<feature type="transmembrane region" description="Helical" evidence="10">
    <location>
        <begin position="75"/>
        <end position="93"/>
    </location>
</feature>
<evidence type="ECO:0000256" key="7">
    <source>
        <dbReference type="ARBA" id="ARBA00022989"/>
    </source>
</evidence>
<keyword evidence="6 10" id="KW-0812">Transmembrane</keyword>
<dbReference type="Pfam" id="PF09335">
    <property type="entry name" value="VTT_dom"/>
    <property type="match status" value="1"/>
</dbReference>
<keyword evidence="7 10" id="KW-1133">Transmembrane helix</keyword>
<sequence length="311" mass="34297">MSFDKPFIKRVSAIILEYSMGTVARYQKLSLYGKALVCFIAASQIALATIFIMLGADQIFQFLYDSAQKLKAMPAGWAVLSAAIVIVSIPPLVGKSTVITVCGFAYGVKAFSFVAPAACIGAAFTFICLRCFFHERVRRYTRNKEHWRALEAVVATKGLPLVVLIRLAPIPWTYSNALFASIESVRFWQFMVATVVYTPKLFVMVFIASRVAKFSDGQQRSEMDSTTKWINGLSIVLGASIAFAAGWLVWRLTDSEMRKMKALPQDLDDMAVDTLYSLEVGVPLPGEHLSDDLNGNGALRLDSSSDNLSVM</sequence>
<dbReference type="PANTHER" id="PTHR47549:SF1">
    <property type="entry name" value="GOLGI APPARATUS MEMBRANE PROTEIN TVP38"/>
    <property type="match status" value="1"/>
</dbReference>
<evidence type="ECO:0000256" key="4">
    <source>
        <dbReference type="ARBA" id="ARBA00013533"/>
    </source>
</evidence>
<gene>
    <name evidence="12" type="ORF">RhiXN_10797</name>
</gene>
<accession>A0A8H8P5P3</accession>
<feature type="transmembrane region" description="Helical" evidence="10">
    <location>
        <begin position="113"/>
        <end position="133"/>
    </location>
</feature>
<dbReference type="KEGG" id="rsx:RhiXN_10797"/>
<dbReference type="EMBL" id="CP059671">
    <property type="protein sequence ID" value="QRW25720.1"/>
    <property type="molecule type" value="Genomic_DNA"/>
</dbReference>
<comment type="function">
    <text evidence="1">Golgi membrane protein involved in vesicular trafficking and spindle migration.</text>
</comment>
<feature type="transmembrane region" description="Helical" evidence="10">
    <location>
        <begin position="229"/>
        <end position="250"/>
    </location>
</feature>
<reference evidence="12" key="1">
    <citation type="submission" date="2020-05" db="EMBL/GenBank/DDBJ databases">
        <title>Evolutionary and genomic comparisons of hybrid uninucleate and nonhybrid Rhizoctonia fungi.</title>
        <authorList>
            <person name="Li C."/>
            <person name="Chen X."/>
        </authorList>
    </citation>
    <scope>NUCLEOTIDE SEQUENCE</scope>
    <source>
        <strain evidence="12">AG-1 IA</strain>
    </source>
</reference>
<evidence type="ECO:0000256" key="6">
    <source>
        <dbReference type="ARBA" id="ARBA00022692"/>
    </source>
</evidence>
<dbReference type="GO" id="GO:0000022">
    <property type="term" value="P:mitotic spindle elongation"/>
    <property type="evidence" value="ECO:0007669"/>
    <property type="project" value="TreeGrafter"/>
</dbReference>
<comment type="similarity">
    <text evidence="3">Belongs to the TVP38/TMEM64 family.</text>
</comment>
<evidence type="ECO:0000313" key="13">
    <source>
        <dbReference type="Proteomes" id="UP000650533"/>
    </source>
</evidence>
<dbReference type="RefSeq" id="XP_043185957.1">
    <property type="nucleotide sequence ID" value="XM_043330612.1"/>
</dbReference>
<feature type="domain" description="VTT" evidence="11">
    <location>
        <begin position="95"/>
        <end position="208"/>
    </location>
</feature>
<evidence type="ECO:0000256" key="9">
    <source>
        <dbReference type="ARBA" id="ARBA00023136"/>
    </source>
</evidence>
<feature type="transmembrane region" description="Helical" evidence="10">
    <location>
        <begin position="31"/>
        <end position="54"/>
    </location>
</feature>
<keyword evidence="9 10" id="KW-0472">Membrane</keyword>
<dbReference type="InterPro" id="IPR051076">
    <property type="entry name" value="Golgi_membrane_TVP38/TMEM64"/>
</dbReference>
<evidence type="ECO:0000256" key="8">
    <source>
        <dbReference type="ARBA" id="ARBA00023034"/>
    </source>
</evidence>
<dbReference type="GO" id="GO:0000139">
    <property type="term" value="C:Golgi membrane"/>
    <property type="evidence" value="ECO:0007669"/>
    <property type="project" value="UniProtKB-SubCell"/>
</dbReference>
<dbReference type="InterPro" id="IPR032816">
    <property type="entry name" value="VTT_dom"/>
</dbReference>
<comment type="subcellular location">
    <subcellularLocation>
        <location evidence="2">Golgi apparatus membrane</location>
        <topology evidence="2">Multi-pass membrane protein</topology>
    </subcellularLocation>
</comment>
<feature type="transmembrane region" description="Helical" evidence="10">
    <location>
        <begin position="154"/>
        <end position="175"/>
    </location>
</feature>
<feature type="transmembrane region" description="Helical" evidence="10">
    <location>
        <begin position="187"/>
        <end position="208"/>
    </location>
</feature>
<evidence type="ECO:0000256" key="2">
    <source>
        <dbReference type="ARBA" id="ARBA00004653"/>
    </source>
</evidence>
<keyword evidence="8" id="KW-0333">Golgi apparatus</keyword>
<dbReference type="Proteomes" id="UP000650533">
    <property type="component" value="Chromosome 14"/>
</dbReference>
<name>A0A8H8P5P3_9AGAM</name>
<proteinExistence type="inferred from homology"/>
<evidence type="ECO:0000256" key="3">
    <source>
        <dbReference type="ARBA" id="ARBA00008640"/>
    </source>
</evidence>